<feature type="chain" id="PRO_5045791111" description="PepSY domain-containing protein" evidence="2">
    <location>
        <begin position="25"/>
        <end position="204"/>
    </location>
</feature>
<evidence type="ECO:0000313" key="5">
    <source>
        <dbReference type="Proteomes" id="UP001500642"/>
    </source>
</evidence>
<feature type="region of interest" description="Disordered" evidence="1">
    <location>
        <begin position="23"/>
        <end position="104"/>
    </location>
</feature>
<organism evidence="4 5">
    <name type="scientific">Brevibacterium pityocampae</name>
    <dbReference type="NCBI Taxonomy" id="506594"/>
    <lineage>
        <taxon>Bacteria</taxon>
        <taxon>Bacillati</taxon>
        <taxon>Actinomycetota</taxon>
        <taxon>Actinomycetes</taxon>
        <taxon>Micrococcales</taxon>
        <taxon>Brevibacteriaceae</taxon>
        <taxon>Brevibacterium</taxon>
    </lineage>
</organism>
<sequence length="204" mass="21102">MKRTLKRPALTIAASALGFGLVLSGCGGTDTPDDVEGQTGDPNVDAPTSDAPDQRPTTSTEDSGGETEGSGQGIGNIDVVETAIATAEGEGGTAMSIDSDDNGTWEVTTLDGETKFEYSVSADGSSIEATEEDSADTEDTEELGAADISLLEAINAVGEAHQGDLDDAELDTENGEVRYEISLQGERMDYLVDPSTGEVTEDSR</sequence>
<gene>
    <name evidence="4" type="ORF">GCM10023167_09790</name>
</gene>
<keyword evidence="5" id="KW-1185">Reference proteome</keyword>
<evidence type="ECO:0000313" key="4">
    <source>
        <dbReference type="EMBL" id="GAA4386643.1"/>
    </source>
</evidence>
<name>A0ABP8J7Z3_9MICO</name>
<protein>
    <recommendedName>
        <fullName evidence="3">PepSY domain-containing protein</fullName>
    </recommendedName>
</protein>
<dbReference type="Proteomes" id="UP001500642">
    <property type="component" value="Unassembled WGS sequence"/>
</dbReference>
<comment type="caution">
    <text evidence="4">The sequence shown here is derived from an EMBL/GenBank/DDBJ whole genome shotgun (WGS) entry which is preliminary data.</text>
</comment>
<accession>A0ABP8J7Z3</accession>
<dbReference type="Pfam" id="PF03413">
    <property type="entry name" value="PepSY"/>
    <property type="match status" value="1"/>
</dbReference>
<feature type="domain" description="PepSY" evidence="3">
    <location>
        <begin position="148"/>
        <end position="201"/>
    </location>
</feature>
<reference evidence="5" key="1">
    <citation type="journal article" date="2019" name="Int. J. Syst. Evol. Microbiol.">
        <title>The Global Catalogue of Microorganisms (GCM) 10K type strain sequencing project: providing services to taxonomists for standard genome sequencing and annotation.</title>
        <authorList>
            <consortium name="The Broad Institute Genomics Platform"/>
            <consortium name="The Broad Institute Genome Sequencing Center for Infectious Disease"/>
            <person name="Wu L."/>
            <person name="Ma J."/>
        </authorList>
    </citation>
    <scope>NUCLEOTIDE SEQUENCE [LARGE SCALE GENOMIC DNA]</scope>
    <source>
        <strain evidence="5">JCM 17808</strain>
    </source>
</reference>
<keyword evidence="2" id="KW-0732">Signal</keyword>
<proteinExistence type="predicted"/>
<feature type="region of interest" description="Disordered" evidence="1">
    <location>
        <begin position="120"/>
        <end position="139"/>
    </location>
</feature>
<dbReference type="EMBL" id="BAABGL010000004">
    <property type="protein sequence ID" value="GAA4386643.1"/>
    <property type="molecule type" value="Genomic_DNA"/>
</dbReference>
<evidence type="ECO:0000259" key="3">
    <source>
        <dbReference type="Pfam" id="PF03413"/>
    </source>
</evidence>
<evidence type="ECO:0000256" key="1">
    <source>
        <dbReference type="SAM" id="MobiDB-lite"/>
    </source>
</evidence>
<dbReference type="RefSeq" id="WP_345030344.1">
    <property type="nucleotide sequence ID" value="NZ_BAABGL010000004.1"/>
</dbReference>
<dbReference type="InterPro" id="IPR025711">
    <property type="entry name" value="PepSY"/>
</dbReference>
<feature type="signal peptide" evidence="2">
    <location>
        <begin position="1"/>
        <end position="24"/>
    </location>
</feature>
<dbReference type="PROSITE" id="PS51257">
    <property type="entry name" value="PROKAR_LIPOPROTEIN"/>
    <property type="match status" value="1"/>
</dbReference>
<feature type="compositionally biased region" description="Acidic residues" evidence="1">
    <location>
        <begin position="129"/>
        <end position="139"/>
    </location>
</feature>
<dbReference type="Gene3D" id="3.10.450.40">
    <property type="match status" value="1"/>
</dbReference>
<evidence type="ECO:0000256" key="2">
    <source>
        <dbReference type="SAM" id="SignalP"/>
    </source>
</evidence>